<protein>
    <submittedName>
        <fullName evidence="2">Acetylcholine receptor subunit gamma</fullName>
    </submittedName>
</protein>
<dbReference type="EMBL" id="JAGXEW010000592">
    <property type="protein sequence ID" value="KAK1138246.1"/>
    <property type="molecule type" value="Genomic_DNA"/>
</dbReference>
<dbReference type="GO" id="GO:0016020">
    <property type="term" value="C:membrane"/>
    <property type="evidence" value="ECO:0007669"/>
    <property type="project" value="InterPro"/>
</dbReference>
<organism evidence="2 3">
    <name type="scientific">Acipenser oxyrinchus oxyrinchus</name>
    <dbReference type="NCBI Taxonomy" id="40147"/>
    <lineage>
        <taxon>Eukaryota</taxon>
        <taxon>Metazoa</taxon>
        <taxon>Chordata</taxon>
        <taxon>Craniata</taxon>
        <taxon>Vertebrata</taxon>
        <taxon>Euteleostomi</taxon>
        <taxon>Actinopterygii</taxon>
        <taxon>Chondrostei</taxon>
        <taxon>Acipenseriformes</taxon>
        <taxon>Acipenseridae</taxon>
        <taxon>Acipenser</taxon>
    </lineage>
</organism>
<dbReference type="InterPro" id="IPR036734">
    <property type="entry name" value="Neur_chan_lig-bd_sf"/>
</dbReference>
<keyword evidence="3" id="KW-1185">Reference proteome</keyword>
<reference evidence="2" key="1">
    <citation type="submission" date="2022-02" db="EMBL/GenBank/DDBJ databases">
        <title>Atlantic sturgeon de novo genome assembly.</title>
        <authorList>
            <person name="Stock M."/>
            <person name="Klopp C."/>
            <person name="Guiguen Y."/>
            <person name="Cabau C."/>
            <person name="Parinello H."/>
            <person name="Santidrian Yebra-Pimentel E."/>
            <person name="Kuhl H."/>
            <person name="Dirks R.P."/>
            <person name="Guessner J."/>
            <person name="Wuertz S."/>
            <person name="Du K."/>
            <person name="Schartl M."/>
        </authorList>
    </citation>
    <scope>NUCLEOTIDE SEQUENCE</scope>
    <source>
        <strain evidence="2">STURGEONOMICS-FGT-2020</strain>
        <tissue evidence="2">Whole blood</tissue>
    </source>
</reference>
<comment type="caution">
    <text evidence="2">The sequence shown here is derived from an EMBL/GenBank/DDBJ whole genome shotgun (WGS) entry which is preliminary data.</text>
</comment>
<dbReference type="Pfam" id="PF02931">
    <property type="entry name" value="Neur_chan_LBD"/>
    <property type="match status" value="1"/>
</dbReference>
<evidence type="ECO:0000313" key="3">
    <source>
        <dbReference type="Proteomes" id="UP001230051"/>
    </source>
</evidence>
<dbReference type="SUPFAM" id="SSF63712">
    <property type="entry name" value="Nicotinic receptor ligand binding domain-like"/>
    <property type="match status" value="1"/>
</dbReference>
<feature type="domain" description="Neurotransmitter-gated ion-channel ligand-binding" evidence="1">
    <location>
        <begin position="21"/>
        <end position="71"/>
    </location>
</feature>
<dbReference type="GO" id="GO:0005230">
    <property type="term" value="F:extracellular ligand-gated monoatomic ion channel activity"/>
    <property type="evidence" value="ECO:0007669"/>
    <property type="project" value="InterPro"/>
</dbReference>
<evidence type="ECO:0000259" key="1">
    <source>
        <dbReference type="Pfam" id="PF02931"/>
    </source>
</evidence>
<evidence type="ECO:0000313" key="2">
    <source>
        <dbReference type="EMBL" id="KAK1138246.1"/>
    </source>
</evidence>
<proteinExistence type="predicted"/>
<gene>
    <name evidence="2" type="primary">chrne</name>
    <name evidence="2" type="ORF">AOXY_G37878</name>
</gene>
<dbReference type="Gene3D" id="2.70.170.10">
    <property type="entry name" value="Neurotransmitter-gated ion-channel ligand-binding domain"/>
    <property type="match status" value="1"/>
</dbReference>
<dbReference type="InterPro" id="IPR006202">
    <property type="entry name" value="Neur_chan_lig-bd"/>
</dbReference>
<accession>A0AAD8FPL7</accession>
<name>A0AAD8FPL7_ACIOX</name>
<dbReference type="Proteomes" id="UP001230051">
    <property type="component" value="Unassembled WGS sequence"/>
</dbReference>
<dbReference type="AlphaFoldDB" id="A0AAD8FPL7"/>
<sequence>MAACTGSPPSTQRLLCGGHLLPLDWQNCTLLFRSQTYSGSEIDIQLAVDGDTGKPIEWVDIDPEAFTENGGGRSSTALRRL</sequence>
<keyword evidence="2" id="KW-0675">Receptor</keyword>